<dbReference type="AlphaFoldDB" id="G0U1R4"/>
<organism evidence="1">
    <name type="scientific">Trypanosoma vivax (strain Y486)</name>
    <dbReference type="NCBI Taxonomy" id="1055687"/>
    <lineage>
        <taxon>Eukaryota</taxon>
        <taxon>Discoba</taxon>
        <taxon>Euglenozoa</taxon>
        <taxon>Kinetoplastea</taxon>
        <taxon>Metakinetoplastina</taxon>
        <taxon>Trypanosomatida</taxon>
        <taxon>Trypanosomatidae</taxon>
        <taxon>Trypanosoma</taxon>
        <taxon>Duttonella</taxon>
    </lineage>
</organism>
<protein>
    <submittedName>
        <fullName evidence="1">Uncharacterized protein</fullName>
    </submittedName>
</protein>
<gene>
    <name evidence="1" type="ORF">TVY486_0900360</name>
</gene>
<evidence type="ECO:0000313" key="1">
    <source>
        <dbReference type="EMBL" id="CCC50213.1"/>
    </source>
</evidence>
<dbReference type="EMBL" id="HE573025">
    <property type="protein sequence ID" value="CCC50213.1"/>
    <property type="molecule type" value="Genomic_DNA"/>
</dbReference>
<name>G0U1R4_TRYVY</name>
<sequence>MSPTRSEPVSQHRIECTASLKHLEYWMPPPTASSLLHTSSRGNSVLEENRTPVTTTVGVLMAQNIKTDVCSLAEQKTEACQRPLLCFPNKIRAVTGLLAFVYTT</sequence>
<accession>G0U1R4</accession>
<reference evidence="1" key="1">
    <citation type="journal article" date="2012" name="Proc. Natl. Acad. Sci. U.S.A.">
        <title>Antigenic diversity is generated by distinct evolutionary mechanisms in African trypanosome species.</title>
        <authorList>
            <person name="Jackson A.P."/>
            <person name="Berry A."/>
            <person name="Aslett M."/>
            <person name="Allison H.C."/>
            <person name="Burton P."/>
            <person name="Vavrova-Anderson J."/>
            <person name="Brown R."/>
            <person name="Browne H."/>
            <person name="Corton N."/>
            <person name="Hauser H."/>
            <person name="Gamble J."/>
            <person name="Gilderthorp R."/>
            <person name="Marcello L."/>
            <person name="McQuillan J."/>
            <person name="Otto T.D."/>
            <person name="Quail M.A."/>
            <person name="Sanders M.J."/>
            <person name="van Tonder A."/>
            <person name="Ginger M.L."/>
            <person name="Field M.C."/>
            <person name="Barry J.D."/>
            <person name="Hertz-Fowler C."/>
            <person name="Berriman M."/>
        </authorList>
    </citation>
    <scope>NUCLEOTIDE SEQUENCE</scope>
    <source>
        <strain evidence="1">Y486</strain>
    </source>
</reference>
<proteinExistence type="predicted"/>